<evidence type="ECO:0000313" key="2">
    <source>
        <dbReference type="Proteomes" id="UP000233556"/>
    </source>
</evidence>
<gene>
    <name evidence="1" type="ORF">llap_650</name>
</gene>
<dbReference type="AlphaFoldDB" id="A0A2I0USG8"/>
<dbReference type="Proteomes" id="UP000233556">
    <property type="component" value="Unassembled WGS sequence"/>
</dbReference>
<accession>A0A2I0USG8</accession>
<sequence>MGLGLAEKAAVLCWPNPYGKRRELEDEFICTQTWVALESITYQCPQLVTPAPAEHHSQQWDGCSVSEELLLSHGLCPNKVEKRRKTAFGQQLLSIDPARSCCQRSCGLAEGSGGDAEEQQLGSWSALSTPVLHFGRQL</sequence>
<reference evidence="2" key="1">
    <citation type="submission" date="2017-11" db="EMBL/GenBank/DDBJ databases">
        <authorList>
            <person name="Lima N.C."/>
            <person name="Parody-Merino A.M."/>
            <person name="Battley P.F."/>
            <person name="Fidler A.E."/>
            <person name="Prosdocimi F."/>
        </authorList>
    </citation>
    <scope>NUCLEOTIDE SEQUENCE [LARGE SCALE GENOMIC DNA]</scope>
</reference>
<organism evidence="1 2">
    <name type="scientific">Limosa lapponica baueri</name>
    <dbReference type="NCBI Taxonomy" id="1758121"/>
    <lineage>
        <taxon>Eukaryota</taxon>
        <taxon>Metazoa</taxon>
        <taxon>Chordata</taxon>
        <taxon>Craniata</taxon>
        <taxon>Vertebrata</taxon>
        <taxon>Euteleostomi</taxon>
        <taxon>Archelosauria</taxon>
        <taxon>Archosauria</taxon>
        <taxon>Dinosauria</taxon>
        <taxon>Saurischia</taxon>
        <taxon>Theropoda</taxon>
        <taxon>Coelurosauria</taxon>
        <taxon>Aves</taxon>
        <taxon>Neognathae</taxon>
        <taxon>Neoaves</taxon>
        <taxon>Charadriiformes</taxon>
        <taxon>Scolopacidae</taxon>
        <taxon>Limosa</taxon>
    </lineage>
</organism>
<keyword evidence="2" id="KW-1185">Reference proteome</keyword>
<protein>
    <submittedName>
        <fullName evidence="1">Uncharacterized protein</fullName>
    </submittedName>
</protein>
<proteinExistence type="predicted"/>
<name>A0A2I0USG8_LIMLA</name>
<evidence type="ECO:0000313" key="1">
    <source>
        <dbReference type="EMBL" id="PKU48997.1"/>
    </source>
</evidence>
<dbReference type="EMBL" id="KZ505643">
    <property type="protein sequence ID" value="PKU48997.1"/>
    <property type="molecule type" value="Genomic_DNA"/>
</dbReference>
<reference evidence="2" key="2">
    <citation type="submission" date="2017-12" db="EMBL/GenBank/DDBJ databases">
        <title>Genome sequence of the Bar-tailed Godwit (Limosa lapponica baueri).</title>
        <authorList>
            <person name="Lima N.C.B."/>
            <person name="Parody-Merino A.M."/>
            <person name="Battley P.F."/>
            <person name="Fidler A.E."/>
            <person name="Prosdocimi F."/>
        </authorList>
    </citation>
    <scope>NUCLEOTIDE SEQUENCE [LARGE SCALE GENOMIC DNA]</scope>
</reference>